<reference evidence="2" key="3">
    <citation type="submission" date="2010-09" db="EMBL/GenBank/DDBJ databases">
        <title>Annotation of Gaeumannomyces graminis var. tritici R3-111a-1.</title>
        <authorList>
            <consortium name="The Broad Institute Genome Sequencing Platform"/>
            <person name="Ma L.-J."/>
            <person name="Dead R."/>
            <person name="Young S.K."/>
            <person name="Zeng Q."/>
            <person name="Gargeya S."/>
            <person name="Fitzgerald M."/>
            <person name="Haas B."/>
            <person name="Abouelleil A."/>
            <person name="Alvarado L."/>
            <person name="Arachchi H.M."/>
            <person name="Berlin A."/>
            <person name="Brown A."/>
            <person name="Chapman S.B."/>
            <person name="Chen Z."/>
            <person name="Dunbar C."/>
            <person name="Freedman E."/>
            <person name="Gearin G."/>
            <person name="Gellesch M."/>
            <person name="Goldberg J."/>
            <person name="Griggs A."/>
            <person name="Gujja S."/>
            <person name="Heiman D."/>
            <person name="Howarth C."/>
            <person name="Larson L."/>
            <person name="Lui A."/>
            <person name="MacDonald P.J.P."/>
            <person name="Mehta T."/>
            <person name="Montmayeur A."/>
            <person name="Murphy C."/>
            <person name="Neiman D."/>
            <person name="Pearson M."/>
            <person name="Priest M."/>
            <person name="Roberts A."/>
            <person name="Saif S."/>
            <person name="Shea T."/>
            <person name="Shenoy N."/>
            <person name="Sisk P."/>
            <person name="Stolte C."/>
            <person name="Sykes S."/>
            <person name="Yandava C."/>
            <person name="Wortman J."/>
            <person name="Nusbaum C."/>
            <person name="Birren B."/>
        </authorList>
    </citation>
    <scope>NUCLEOTIDE SEQUENCE</scope>
    <source>
        <strain evidence="2">R3-111a-1</strain>
    </source>
</reference>
<evidence type="ECO:0000313" key="2">
    <source>
        <dbReference type="EMBL" id="EJT69531.1"/>
    </source>
</evidence>
<name>J3PI19_GAET3</name>
<proteinExistence type="predicted"/>
<sequence length="208" mass="22402">MRHLDTAALTPRDPRHVLQVASRRATWHYGRIASRFCDRTLSPNDIGVPFRAHGLRQPLGRIPNDTTGSRGDPKGSAGGDATLSHPEPRNRRAEHIGARGRFSDELRHLGRAHDVAEPTLHGAASPSPSPSPRRAPACSSTPVRWSAAPALRNRCACMPPLHFSIWHALQGIRIASPWTTAASAGRVARPPLPILSADHPLAASCLDG</sequence>
<feature type="compositionally biased region" description="Basic and acidic residues" evidence="1">
    <location>
        <begin position="86"/>
        <end position="97"/>
    </location>
</feature>
<dbReference type="VEuPathDB" id="FungiDB:GGTG_13150"/>
<dbReference type="AlphaFoldDB" id="J3PI19"/>
<reference evidence="2" key="2">
    <citation type="submission" date="2010-07" db="EMBL/GenBank/DDBJ databases">
        <authorList>
            <consortium name="The Broad Institute Genome Sequencing Platform"/>
            <consortium name="Broad Institute Genome Sequencing Center for Infectious Disease"/>
            <person name="Ma L.-J."/>
            <person name="Dead R."/>
            <person name="Young S."/>
            <person name="Zeng Q."/>
            <person name="Koehrsen M."/>
            <person name="Alvarado L."/>
            <person name="Berlin A."/>
            <person name="Chapman S.B."/>
            <person name="Chen Z."/>
            <person name="Freedman E."/>
            <person name="Gellesch M."/>
            <person name="Goldberg J."/>
            <person name="Griggs A."/>
            <person name="Gujja S."/>
            <person name="Heilman E.R."/>
            <person name="Heiman D."/>
            <person name="Hepburn T."/>
            <person name="Howarth C."/>
            <person name="Jen D."/>
            <person name="Larson L."/>
            <person name="Mehta T."/>
            <person name="Neiman D."/>
            <person name="Pearson M."/>
            <person name="Roberts A."/>
            <person name="Saif S."/>
            <person name="Shea T."/>
            <person name="Shenoy N."/>
            <person name="Sisk P."/>
            <person name="Stolte C."/>
            <person name="Sykes S."/>
            <person name="Walk T."/>
            <person name="White J."/>
            <person name="Yandava C."/>
            <person name="Haas B."/>
            <person name="Nusbaum C."/>
            <person name="Birren B."/>
        </authorList>
    </citation>
    <scope>NUCLEOTIDE SEQUENCE</scope>
    <source>
        <strain evidence="2">R3-111a-1</strain>
    </source>
</reference>
<protein>
    <submittedName>
        <fullName evidence="2 3">Uncharacterized protein</fullName>
    </submittedName>
</protein>
<feature type="region of interest" description="Disordered" evidence="1">
    <location>
        <begin position="56"/>
        <end position="97"/>
    </location>
</feature>
<dbReference type="HOGENOM" id="CLU_1320961_0_0_1"/>
<reference evidence="3" key="5">
    <citation type="submission" date="2018-04" db="UniProtKB">
        <authorList>
            <consortium name="EnsemblFungi"/>
        </authorList>
    </citation>
    <scope>IDENTIFICATION</scope>
    <source>
        <strain evidence="3">R3-111a-1</strain>
    </source>
</reference>
<evidence type="ECO:0000313" key="4">
    <source>
        <dbReference type="Proteomes" id="UP000006039"/>
    </source>
</evidence>
<dbReference type="RefSeq" id="XP_009229316.1">
    <property type="nucleotide sequence ID" value="XM_009231052.1"/>
</dbReference>
<organism evidence="2">
    <name type="scientific">Gaeumannomyces tritici (strain R3-111a-1)</name>
    <name type="common">Wheat and barley take-all root rot fungus</name>
    <name type="synonym">Gaeumannomyces graminis var. tritici</name>
    <dbReference type="NCBI Taxonomy" id="644352"/>
    <lineage>
        <taxon>Eukaryota</taxon>
        <taxon>Fungi</taxon>
        <taxon>Dikarya</taxon>
        <taxon>Ascomycota</taxon>
        <taxon>Pezizomycotina</taxon>
        <taxon>Sordariomycetes</taxon>
        <taxon>Sordariomycetidae</taxon>
        <taxon>Magnaporthales</taxon>
        <taxon>Magnaporthaceae</taxon>
        <taxon>Gaeumannomyces</taxon>
    </lineage>
</organism>
<dbReference type="Proteomes" id="UP000006039">
    <property type="component" value="Unassembled WGS sequence"/>
</dbReference>
<dbReference type="EnsemblFungi" id="EJT69531">
    <property type="protein sequence ID" value="EJT69531"/>
    <property type="gene ID" value="GGTG_13150"/>
</dbReference>
<accession>J3PI19</accession>
<evidence type="ECO:0000256" key="1">
    <source>
        <dbReference type="SAM" id="MobiDB-lite"/>
    </source>
</evidence>
<reference evidence="4" key="1">
    <citation type="submission" date="2010-07" db="EMBL/GenBank/DDBJ databases">
        <title>The genome sequence of Gaeumannomyces graminis var. tritici strain R3-111a-1.</title>
        <authorList>
            <consortium name="The Broad Institute Genome Sequencing Platform"/>
            <person name="Ma L.-J."/>
            <person name="Dead R."/>
            <person name="Young S."/>
            <person name="Zeng Q."/>
            <person name="Koehrsen M."/>
            <person name="Alvarado L."/>
            <person name="Berlin A."/>
            <person name="Chapman S.B."/>
            <person name="Chen Z."/>
            <person name="Freedman E."/>
            <person name="Gellesch M."/>
            <person name="Goldberg J."/>
            <person name="Griggs A."/>
            <person name="Gujja S."/>
            <person name="Heilman E.R."/>
            <person name="Heiman D."/>
            <person name="Hepburn T."/>
            <person name="Howarth C."/>
            <person name="Jen D."/>
            <person name="Larson L."/>
            <person name="Mehta T."/>
            <person name="Neiman D."/>
            <person name="Pearson M."/>
            <person name="Roberts A."/>
            <person name="Saif S."/>
            <person name="Shea T."/>
            <person name="Shenoy N."/>
            <person name="Sisk P."/>
            <person name="Stolte C."/>
            <person name="Sykes S."/>
            <person name="Walk T."/>
            <person name="White J."/>
            <person name="Yandava C."/>
            <person name="Haas B."/>
            <person name="Nusbaum C."/>
            <person name="Birren B."/>
        </authorList>
    </citation>
    <scope>NUCLEOTIDE SEQUENCE [LARGE SCALE GENOMIC DNA]</scope>
    <source>
        <strain evidence="4">R3-111a-1</strain>
    </source>
</reference>
<dbReference type="GeneID" id="20353608"/>
<feature type="region of interest" description="Disordered" evidence="1">
    <location>
        <begin position="119"/>
        <end position="138"/>
    </location>
</feature>
<keyword evidence="4" id="KW-1185">Reference proteome</keyword>
<evidence type="ECO:0000313" key="3">
    <source>
        <dbReference type="EnsemblFungi" id="EJT69531"/>
    </source>
</evidence>
<gene>
    <name evidence="3" type="primary">20353608</name>
    <name evidence="2" type="ORF">GGTG_13150</name>
</gene>
<dbReference type="EMBL" id="GL385404">
    <property type="protein sequence ID" value="EJT69531.1"/>
    <property type="molecule type" value="Genomic_DNA"/>
</dbReference>
<reference evidence="3" key="4">
    <citation type="journal article" date="2015" name="G3 (Bethesda)">
        <title>Genome sequences of three phytopathogenic species of the Magnaporthaceae family of fungi.</title>
        <authorList>
            <person name="Okagaki L.H."/>
            <person name="Nunes C.C."/>
            <person name="Sailsbery J."/>
            <person name="Clay B."/>
            <person name="Brown D."/>
            <person name="John T."/>
            <person name="Oh Y."/>
            <person name="Young N."/>
            <person name="Fitzgerald M."/>
            <person name="Haas B.J."/>
            <person name="Zeng Q."/>
            <person name="Young S."/>
            <person name="Adiconis X."/>
            <person name="Fan L."/>
            <person name="Levin J.Z."/>
            <person name="Mitchell T.K."/>
            <person name="Okubara P.A."/>
            <person name="Farman M.L."/>
            <person name="Kohn L.M."/>
            <person name="Birren B."/>
            <person name="Ma L.-J."/>
            <person name="Dean R.A."/>
        </authorList>
    </citation>
    <scope>NUCLEOTIDE SEQUENCE</scope>
    <source>
        <strain evidence="3">R3-111a-1</strain>
    </source>
</reference>